<dbReference type="InterPro" id="IPR055247">
    <property type="entry name" value="InsJ-like_HTH"/>
</dbReference>
<dbReference type="SUPFAM" id="SSF46689">
    <property type="entry name" value="Homeodomain-like"/>
    <property type="match status" value="1"/>
</dbReference>
<evidence type="ECO:0000313" key="4">
    <source>
        <dbReference type="Ensembl" id="ENSOMYP00000097930.2"/>
    </source>
</evidence>
<dbReference type="InterPro" id="IPR038717">
    <property type="entry name" value="Tc1-like_DDE_dom"/>
</dbReference>
<sequence>MRRSLQPTQVAQVVQLIQDGTSMRAVARRFAVSVSLVSRAWRRYQETGQYIRRCGGGRRRATTQQQDRYLHLCARRSRRSTARALQNDLQQATNVHVSAQTVRNRLHEGGMRARRPQVGVVLTAQHRARRLPFAREHQAWQIRHWCPVLFTDESRFTLSTCDRHDRVWRRRGERSAACNILQHDRFGCGSVMVWGGISLGGRTALHVLARGSLTAIRYRDKILRPLVRPYAGVVGPGFLLMQDNARSHVAGVCQQFLQEEAIDAMDWPARSPDLNPIEHIWDIMSRSIHQRHVAPQTVQELADALVQVWEEIPQETIHHLIRRSYMCHTGTWRPHTLLSVILTCFKDITSKLDQSVVWFSTLILSVTTNPDLHGLINLISIDNFCVILLSAHSTM</sequence>
<dbReference type="GO" id="GO:0003677">
    <property type="term" value="F:DNA binding"/>
    <property type="evidence" value="ECO:0007669"/>
    <property type="project" value="InterPro"/>
</dbReference>
<dbReference type="Proteomes" id="UP000694395">
    <property type="component" value="Chromosome 9"/>
</dbReference>
<reference evidence="4" key="3">
    <citation type="submission" date="2025-09" db="UniProtKB">
        <authorList>
            <consortium name="Ensembl"/>
        </authorList>
    </citation>
    <scope>IDENTIFICATION</scope>
</reference>
<dbReference type="AlphaFoldDB" id="A0A8C7UG72"/>
<dbReference type="NCBIfam" id="NF033545">
    <property type="entry name" value="transpos_IS630"/>
    <property type="match status" value="1"/>
</dbReference>
<evidence type="ECO:0000259" key="3">
    <source>
        <dbReference type="Pfam" id="PF13518"/>
    </source>
</evidence>
<evidence type="ECO:0000259" key="2">
    <source>
        <dbReference type="Pfam" id="PF13358"/>
    </source>
</evidence>
<feature type="domain" description="Transposase Tc1-like" evidence="1">
    <location>
        <begin position="67"/>
        <end position="138"/>
    </location>
</feature>
<dbReference type="GO" id="GO:0015074">
    <property type="term" value="P:DNA integration"/>
    <property type="evidence" value="ECO:0007669"/>
    <property type="project" value="InterPro"/>
</dbReference>
<dbReference type="Pfam" id="PF13358">
    <property type="entry name" value="DDE_3"/>
    <property type="match status" value="1"/>
</dbReference>
<accession>A0A8C7UG72</accession>
<dbReference type="InterPro" id="IPR009057">
    <property type="entry name" value="Homeodomain-like_sf"/>
</dbReference>
<proteinExistence type="predicted"/>
<protein>
    <recommendedName>
        <fullName evidence="6">Transposase Tc1-like domain-containing protein</fullName>
    </recommendedName>
</protein>
<dbReference type="InterPro" id="IPR036397">
    <property type="entry name" value="RNaseH_sf"/>
</dbReference>
<evidence type="ECO:0000313" key="5">
    <source>
        <dbReference type="Proteomes" id="UP000694395"/>
    </source>
</evidence>
<feature type="domain" description="Tc1-like transposase DDE" evidence="2">
    <location>
        <begin position="147"/>
        <end position="292"/>
    </location>
</feature>
<dbReference type="PANTHER" id="PTHR23022:SF135">
    <property type="entry name" value="SI:DKEY-77F5.3"/>
    <property type="match status" value="1"/>
</dbReference>
<feature type="domain" description="Insertion element IS150 protein InsJ-like helix-turn-helix" evidence="3">
    <location>
        <begin position="11"/>
        <end position="48"/>
    </location>
</feature>
<dbReference type="InterPro" id="IPR002492">
    <property type="entry name" value="Transposase_Tc1-like"/>
</dbReference>
<dbReference type="Gene3D" id="3.30.420.10">
    <property type="entry name" value="Ribonuclease H-like superfamily/Ribonuclease H"/>
    <property type="match status" value="1"/>
</dbReference>
<dbReference type="GO" id="GO:0006313">
    <property type="term" value="P:DNA transposition"/>
    <property type="evidence" value="ECO:0007669"/>
    <property type="project" value="InterPro"/>
</dbReference>
<dbReference type="GeneTree" id="ENSGT00940000175508"/>
<evidence type="ECO:0008006" key="6">
    <source>
        <dbReference type="Google" id="ProtNLM"/>
    </source>
</evidence>
<dbReference type="Pfam" id="PF13518">
    <property type="entry name" value="HTH_28"/>
    <property type="match status" value="1"/>
</dbReference>
<organism evidence="4 5">
    <name type="scientific">Oncorhynchus mykiss</name>
    <name type="common">Rainbow trout</name>
    <name type="synonym">Salmo gairdneri</name>
    <dbReference type="NCBI Taxonomy" id="8022"/>
    <lineage>
        <taxon>Eukaryota</taxon>
        <taxon>Metazoa</taxon>
        <taxon>Chordata</taxon>
        <taxon>Craniata</taxon>
        <taxon>Vertebrata</taxon>
        <taxon>Euteleostomi</taxon>
        <taxon>Actinopterygii</taxon>
        <taxon>Neopterygii</taxon>
        <taxon>Teleostei</taxon>
        <taxon>Protacanthopterygii</taxon>
        <taxon>Salmoniformes</taxon>
        <taxon>Salmonidae</taxon>
        <taxon>Salmoninae</taxon>
        <taxon>Oncorhynchus</taxon>
    </lineage>
</organism>
<dbReference type="InterPro" id="IPR047655">
    <property type="entry name" value="Transpos_IS630-like"/>
</dbReference>
<keyword evidence="5" id="KW-1185">Reference proteome</keyword>
<dbReference type="InterPro" id="IPR052338">
    <property type="entry name" value="Transposase_5"/>
</dbReference>
<reference evidence="4" key="1">
    <citation type="submission" date="2020-07" db="EMBL/GenBank/DDBJ databases">
        <title>A long reads based de novo assembly of the rainbow trout Arlee double haploid line genome.</title>
        <authorList>
            <person name="Gao G."/>
            <person name="Palti Y."/>
        </authorList>
    </citation>
    <scope>NUCLEOTIDE SEQUENCE [LARGE SCALE GENOMIC DNA]</scope>
</reference>
<dbReference type="InterPro" id="IPR036388">
    <property type="entry name" value="WH-like_DNA-bd_sf"/>
</dbReference>
<evidence type="ECO:0000259" key="1">
    <source>
        <dbReference type="Pfam" id="PF01498"/>
    </source>
</evidence>
<dbReference type="Gene3D" id="1.10.10.10">
    <property type="entry name" value="Winged helix-like DNA-binding domain superfamily/Winged helix DNA-binding domain"/>
    <property type="match status" value="1"/>
</dbReference>
<dbReference type="PANTHER" id="PTHR23022">
    <property type="entry name" value="TRANSPOSABLE ELEMENT-RELATED"/>
    <property type="match status" value="1"/>
</dbReference>
<name>A0A8C7UG72_ONCMY</name>
<dbReference type="Pfam" id="PF01498">
    <property type="entry name" value="HTH_Tnp_Tc3_2"/>
    <property type="match status" value="1"/>
</dbReference>
<dbReference type="Ensembl" id="ENSOMYT00000106347.2">
    <property type="protein sequence ID" value="ENSOMYP00000097930.2"/>
    <property type="gene ID" value="ENSOMYG00000066368.1"/>
</dbReference>
<reference evidence="4" key="2">
    <citation type="submission" date="2025-08" db="UniProtKB">
        <authorList>
            <consortium name="Ensembl"/>
        </authorList>
    </citation>
    <scope>IDENTIFICATION</scope>
</reference>